<dbReference type="EMBL" id="QEWR01000004">
    <property type="protein sequence ID" value="PWD82662.1"/>
    <property type="molecule type" value="Genomic_DNA"/>
</dbReference>
<evidence type="ECO:0000256" key="9">
    <source>
        <dbReference type="ARBA" id="ARBA00023125"/>
    </source>
</evidence>
<dbReference type="RefSeq" id="WP_109236609.1">
    <property type="nucleotide sequence ID" value="NZ_BMXZ01000003.1"/>
</dbReference>
<dbReference type="SUPFAM" id="SSF52540">
    <property type="entry name" value="P-loop containing nucleoside triphosphate hydrolases"/>
    <property type="match status" value="2"/>
</dbReference>
<comment type="catalytic activity">
    <reaction evidence="11 12">
        <text>ATP + H2O = ADP + phosphate + H(+)</text>
        <dbReference type="Rhea" id="RHEA:13065"/>
        <dbReference type="ChEBI" id="CHEBI:15377"/>
        <dbReference type="ChEBI" id="CHEBI:15378"/>
        <dbReference type="ChEBI" id="CHEBI:30616"/>
        <dbReference type="ChEBI" id="CHEBI:43474"/>
        <dbReference type="ChEBI" id="CHEBI:456216"/>
        <dbReference type="EC" id="5.6.2.4"/>
    </reaction>
</comment>
<dbReference type="GO" id="GO:0005524">
    <property type="term" value="F:ATP binding"/>
    <property type="evidence" value="ECO:0007669"/>
    <property type="project" value="UniProtKB-UniRule"/>
</dbReference>
<dbReference type="InterPro" id="IPR011545">
    <property type="entry name" value="DEAD/DEAH_box_helicase_dom"/>
</dbReference>
<evidence type="ECO:0000256" key="2">
    <source>
        <dbReference type="ARBA" id="ARBA00022705"/>
    </source>
</evidence>
<feature type="binding site" evidence="12">
    <location>
        <position position="469"/>
    </location>
    <ligand>
        <name>Zn(2+)</name>
        <dbReference type="ChEBI" id="CHEBI:29105"/>
        <label>2</label>
    </ligand>
</feature>
<comment type="similarity">
    <text evidence="12">Belongs to the helicase family. PriA subfamily.</text>
</comment>
<feature type="binding site" evidence="12">
    <location>
        <position position="487"/>
    </location>
    <ligand>
        <name>Zn(2+)</name>
        <dbReference type="ChEBI" id="CHEBI:29105"/>
        <label>2</label>
    </ligand>
</feature>
<dbReference type="Pfam" id="PF18074">
    <property type="entry name" value="PriA_C"/>
    <property type="match status" value="1"/>
</dbReference>
<dbReference type="EC" id="5.6.2.4" evidence="12"/>
<dbReference type="Proteomes" id="UP000244948">
    <property type="component" value="Unassembled WGS sequence"/>
</dbReference>
<evidence type="ECO:0000256" key="3">
    <source>
        <dbReference type="ARBA" id="ARBA00022723"/>
    </source>
</evidence>
<dbReference type="PROSITE" id="PS51192">
    <property type="entry name" value="HELICASE_ATP_BIND_1"/>
    <property type="match status" value="1"/>
</dbReference>
<feature type="binding site" evidence="12">
    <location>
        <position position="463"/>
    </location>
    <ligand>
        <name>Zn(2+)</name>
        <dbReference type="ChEBI" id="CHEBI:29105"/>
        <label>1</label>
    </ligand>
</feature>
<dbReference type="InterPro" id="IPR005259">
    <property type="entry name" value="PriA"/>
</dbReference>
<dbReference type="PANTHER" id="PTHR30580:SF0">
    <property type="entry name" value="PRIMOSOMAL PROTEIN N"/>
    <property type="match status" value="1"/>
</dbReference>
<keyword evidence="1 12" id="KW-0639">Primosome</keyword>
<keyword evidence="3 12" id="KW-0479">Metal-binding</keyword>
<dbReference type="Pfam" id="PF00271">
    <property type="entry name" value="Helicase_C"/>
    <property type="match status" value="1"/>
</dbReference>
<dbReference type="InterPro" id="IPR041236">
    <property type="entry name" value="PriA_C"/>
</dbReference>
<evidence type="ECO:0000256" key="10">
    <source>
        <dbReference type="ARBA" id="ARBA00023235"/>
    </source>
</evidence>
<dbReference type="NCBIfam" id="TIGR00595">
    <property type="entry name" value="priA"/>
    <property type="match status" value="1"/>
</dbReference>
<feature type="domain" description="Helicase ATP-binding" evidence="13">
    <location>
        <begin position="236"/>
        <end position="402"/>
    </location>
</feature>
<keyword evidence="2 12" id="KW-0235">DNA replication</keyword>
<dbReference type="FunFam" id="3.40.50.300:FF:000489">
    <property type="entry name" value="Primosome assembly protein PriA"/>
    <property type="match status" value="1"/>
</dbReference>
<keyword evidence="4 12" id="KW-0547">Nucleotide-binding</keyword>
<feature type="binding site" evidence="12">
    <location>
        <position position="500"/>
    </location>
    <ligand>
        <name>Zn(2+)</name>
        <dbReference type="ChEBI" id="CHEBI:29105"/>
        <label>1</label>
    </ligand>
</feature>
<dbReference type="GO" id="GO:0006270">
    <property type="term" value="P:DNA replication initiation"/>
    <property type="evidence" value="ECO:0007669"/>
    <property type="project" value="TreeGrafter"/>
</dbReference>
<protein>
    <recommendedName>
        <fullName evidence="12">Replication restart protein PriA</fullName>
    </recommendedName>
    <alternativeName>
        <fullName evidence="12">ATP-dependent DNA helicase PriA</fullName>
        <ecNumber evidence="12">5.6.2.4</ecNumber>
    </alternativeName>
    <alternativeName>
        <fullName evidence="12">DNA 3'-5' helicase PriA</fullName>
    </alternativeName>
</protein>
<accession>A0A2U2AJ28</accession>
<dbReference type="InterPro" id="IPR042115">
    <property type="entry name" value="PriA_3primeBD_sf"/>
</dbReference>
<keyword evidence="8 12" id="KW-0067">ATP-binding</keyword>
<dbReference type="Pfam" id="PF00270">
    <property type="entry name" value="DEAD"/>
    <property type="match status" value="1"/>
</dbReference>
<evidence type="ECO:0000313" key="14">
    <source>
        <dbReference type="EMBL" id="PWD82662.1"/>
    </source>
</evidence>
<evidence type="ECO:0000259" key="13">
    <source>
        <dbReference type="PROSITE" id="PS51192"/>
    </source>
</evidence>
<feature type="binding site" evidence="12">
    <location>
        <position position="472"/>
    </location>
    <ligand>
        <name>Zn(2+)</name>
        <dbReference type="ChEBI" id="CHEBI:29105"/>
        <label>2</label>
    </ligand>
</feature>
<evidence type="ECO:0000256" key="8">
    <source>
        <dbReference type="ARBA" id="ARBA00022840"/>
    </source>
</evidence>
<reference evidence="14 15" key="1">
    <citation type="journal article" date="2018" name="Genome Announc.">
        <title>Ignatzschineria cameli sp. nov., isolated from necrotic foot tissue of dromedaries (Camelus dromedarius) and associated maggots (Wohlfahrtia species) in Dubai.</title>
        <authorList>
            <person name="Tsang C.C."/>
            <person name="Tang J.Y."/>
            <person name="Fong J.Y."/>
            <person name="Kinne J."/>
            <person name="Lee H.H."/>
            <person name="Joseph M."/>
            <person name="Jose S."/>
            <person name="Schuster R.K."/>
            <person name="Tang Y."/>
            <person name="Sivakumar S."/>
            <person name="Chen J.H."/>
            <person name="Teng J.L."/>
            <person name="Lau S.K."/>
            <person name="Wernery U."/>
            <person name="Woo P.C."/>
        </authorList>
    </citation>
    <scope>NUCLEOTIDE SEQUENCE [LARGE SCALE GENOMIC DNA]</scope>
    <source>
        <strain evidence="14 15">KCTC 22643</strain>
    </source>
</reference>
<evidence type="ECO:0000256" key="7">
    <source>
        <dbReference type="ARBA" id="ARBA00022833"/>
    </source>
</evidence>
<dbReference type="Gene3D" id="3.40.50.300">
    <property type="entry name" value="P-loop containing nucleotide triphosphate hydrolases"/>
    <property type="match status" value="2"/>
</dbReference>
<dbReference type="AlphaFoldDB" id="A0A2U2AJ28"/>
<evidence type="ECO:0000313" key="15">
    <source>
        <dbReference type="Proteomes" id="UP000244948"/>
    </source>
</evidence>
<dbReference type="GO" id="GO:0008270">
    <property type="term" value="F:zinc ion binding"/>
    <property type="evidence" value="ECO:0007669"/>
    <property type="project" value="UniProtKB-UniRule"/>
</dbReference>
<keyword evidence="10 12" id="KW-0413">Isomerase</keyword>
<gene>
    <name evidence="12 14" type="primary">priA</name>
    <name evidence="14" type="ORF">DC082_08555</name>
</gene>
<evidence type="ECO:0000256" key="12">
    <source>
        <dbReference type="HAMAP-Rule" id="MF_00983"/>
    </source>
</evidence>
<comment type="subunit">
    <text evidence="12">Component of the replication restart primosome.</text>
</comment>
<dbReference type="Gene3D" id="3.40.1440.60">
    <property type="entry name" value="PriA, 3(prime) DNA-binding domain"/>
    <property type="match status" value="1"/>
</dbReference>
<name>A0A2U2AJ28_9GAMM</name>
<dbReference type="Pfam" id="PF17764">
    <property type="entry name" value="PriA_3primeBD"/>
    <property type="match status" value="1"/>
</dbReference>
<evidence type="ECO:0000256" key="5">
    <source>
        <dbReference type="ARBA" id="ARBA00022801"/>
    </source>
</evidence>
<keyword evidence="6 12" id="KW-0347">Helicase</keyword>
<evidence type="ECO:0000256" key="4">
    <source>
        <dbReference type="ARBA" id="ARBA00022741"/>
    </source>
</evidence>
<feature type="binding site" evidence="12">
    <location>
        <position position="490"/>
    </location>
    <ligand>
        <name>Zn(2+)</name>
        <dbReference type="ChEBI" id="CHEBI:29105"/>
        <label>2</label>
    </ligand>
</feature>
<keyword evidence="15" id="KW-1185">Reference proteome</keyword>
<dbReference type="SMART" id="SM00487">
    <property type="entry name" value="DEXDc"/>
    <property type="match status" value="1"/>
</dbReference>
<dbReference type="InterPro" id="IPR027417">
    <property type="entry name" value="P-loop_NTPase"/>
</dbReference>
<comment type="function">
    <text evidence="12">Initiates the restart of stalled replication forks, which reloads the replicative helicase on sites other than the origin of replication. Recognizes and binds to abandoned replication forks and remodels them to uncover a helicase loading site. Promotes assembly of the primosome at these replication forks.</text>
</comment>
<feature type="binding site" evidence="12">
    <location>
        <position position="503"/>
    </location>
    <ligand>
        <name>Zn(2+)</name>
        <dbReference type="ChEBI" id="CHEBI:29105"/>
        <label>1</label>
    </ligand>
</feature>
<dbReference type="GO" id="GO:0006269">
    <property type="term" value="P:DNA replication, synthesis of primer"/>
    <property type="evidence" value="ECO:0007669"/>
    <property type="project" value="UniProtKB-KW"/>
</dbReference>
<keyword evidence="5 12" id="KW-0378">Hydrolase</keyword>
<feature type="binding site" evidence="12">
    <location>
        <position position="460"/>
    </location>
    <ligand>
        <name>Zn(2+)</name>
        <dbReference type="ChEBI" id="CHEBI:29105"/>
        <label>1</label>
    </ligand>
</feature>
<dbReference type="InterPro" id="IPR001650">
    <property type="entry name" value="Helicase_C-like"/>
</dbReference>
<dbReference type="FunFam" id="3.40.1440.60:FF:000001">
    <property type="entry name" value="Primosomal protein N"/>
    <property type="match status" value="1"/>
</dbReference>
<keyword evidence="9 12" id="KW-0238">DNA-binding</keyword>
<dbReference type="InterPro" id="IPR041222">
    <property type="entry name" value="PriA_3primeBD"/>
</dbReference>
<dbReference type="InterPro" id="IPR014001">
    <property type="entry name" value="Helicase_ATP-bd"/>
</dbReference>
<evidence type="ECO:0000256" key="6">
    <source>
        <dbReference type="ARBA" id="ARBA00022806"/>
    </source>
</evidence>
<dbReference type="HAMAP" id="MF_00983">
    <property type="entry name" value="PriA"/>
    <property type="match status" value="1"/>
</dbReference>
<proteinExistence type="inferred from homology"/>
<dbReference type="GO" id="GO:0043138">
    <property type="term" value="F:3'-5' DNA helicase activity"/>
    <property type="evidence" value="ECO:0007669"/>
    <property type="project" value="UniProtKB-EC"/>
</dbReference>
<dbReference type="GO" id="GO:0016887">
    <property type="term" value="F:ATP hydrolysis activity"/>
    <property type="evidence" value="ECO:0007669"/>
    <property type="project" value="RHEA"/>
</dbReference>
<comment type="cofactor">
    <cofactor evidence="12">
        <name>Zn(2+)</name>
        <dbReference type="ChEBI" id="CHEBI:29105"/>
    </cofactor>
    <text evidence="12">Binds 2 zinc ions per subunit.</text>
</comment>
<dbReference type="GO" id="GO:1990077">
    <property type="term" value="C:primosome complex"/>
    <property type="evidence" value="ECO:0007669"/>
    <property type="project" value="UniProtKB-UniRule"/>
</dbReference>
<dbReference type="GO" id="GO:0006302">
    <property type="term" value="P:double-strand break repair"/>
    <property type="evidence" value="ECO:0007669"/>
    <property type="project" value="InterPro"/>
</dbReference>
<evidence type="ECO:0000256" key="11">
    <source>
        <dbReference type="ARBA" id="ARBA00048988"/>
    </source>
</evidence>
<dbReference type="SMART" id="SM00490">
    <property type="entry name" value="HELICc"/>
    <property type="match status" value="1"/>
</dbReference>
<evidence type="ECO:0000256" key="1">
    <source>
        <dbReference type="ARBA" id="ARBA00022515"/>
    </source>
</evidence>
<dbReference type="GO" id="GO:0003677">
    <property type="term" value="F:DNA binding"/>
    <property type="evidence" value="ECO:0007669"/>
    <property type="project" value="UniProtKB-UniRule"/>
</dbReference>
<dbReference type="GO" id="GO:0006310">
    <property type="term" value="P:DNA recombination"/>
    <property type="evidence" value="ECO:0007669"/>
    <property type="project" value="InterPro"/>
</dbReference>
<sequence>MAEKRIREASVEAAERVIEVALPCPLHRTFEYLATDIFIKDEAESASPKKISPAVGMRVAVNFARREMIGIIVAVKEESDYPREKLKLIKNLLDEMPIIGRNLLSLAERIAHYYHAPIGEVLQLFLPTPLRQGRPLYVAEDYYQITDAGIAWREDVQNRASRAKIAILNFFEEGQRYSEVALLAQFPNFKNHRRALLESALLLREADLDCEPSPAKPPSEEPPLQLTTAQQHIVDDIVVNRPPLSFIEGVTGSGKTAVYTEIARHHLAKGEQVLMLVPEIGLTPQFVSRIESALSVRVAVIHSQLSDNERLEAWRNAALGRIDLLIGTRSALFTPFARLGLMIIDEAHDSSYIQRDGVRYSAHNSAIWRAHFEKIPLVMGSATPTYESVRNIAEGRFSYYQLPERVSGAMPEWEIVDLNEEKNYDGITTRVLDEIEATIARKEQVLIFLNRRGFSPVLTCLDCGKIEECHHCSSYLNFHRTTGMLHCHHCGTRYPYPKVCSACGGTHFKELGAGTQKIEKALADAFPLARVLRFDRDNVRNSRELVENLTQIGEQSADIIVGTQMLAKGHDFPNITLVVLLNSDGLFFANDFRADEKLAQLLMQVSGRAGRGEKRGKVLVQTMFPDNALFHQLPKIGYQAYAQEALEVRQILNLPPYSYQILIQVEARSESEATSYLEGLLNHIEPDPQVEITPVMPNNLKRRQGFYRVHVILQSEKRSALHRMAYQIRLLYEANIRSNIRLLIEVDPIDFT</sequence>
<organism evidence="14 15">
    <name type="scientific">Ignatzschineria indica</name>
    <dbReference type="NCBI Taxonomy" id="472583"/>
    <lineage>
        <taxon>Bacteria</taxon>
        <taxon>Pseudomonadati</taxon>
        <taxon>Pseudomonadota</taxon>
        <taxon>Gammaproteobacteria</taxon>
        <taxon>Cardiobacteriales</taxon>
        <taxon>Ignatzschineriaceae</taxon>
        <taxon>Ignatzschineria</taxon>
    </lineage>
</organism>
<comment type="catalytic activity">
    <reaction evidence="12">
        <text>Couples ATP hydrolysis with the unwinding of duplex DNA by translocating in the 3'-5' direction.</text>
        <dbReference type="EC" id="5.6.2.4"/>
    </reaction>
</comment>
<keyword evidence="7 12" id="KW-0862">Zinc</keyword>
<comment type="caution">
    <text evidence="14">The sequence shown here is derived from an EMBL/GenBank/DDBJ whole genome shotgun (WGS) entry which is preliminary data.</text>
</comment>
<dbReference type="PANTHER" id="PTHR30580">
    <property type="entry name" value="PRIMOSOMAL PROTEIN N"/>
    <property type="match status" value="1"/>
</dbReference>